<keyword evidence="1 3" id="KW-0378">Hydrolase</keyword>
<dbReference type="EMBL" id="JAGRRH010000007">
    <property type="protein sequence ID" value="KAG7367432.1"/>
    <property type="molecule type" value="Genomic_DNA"/>
</dbReference>
<dbReference type="OrthoDB" id="414698at2759"/>
<name>A0A9K3LSN9_9STRA</name>
<dbReference type="GO" id="GO:0005634">
    <property type="term" value="C:nucleus"/>
    <property type="evidence" value="ECO:0007669"/>
    <property type="project" value="TreeGrafter"/>
</dbReference>
<dbReference type="GO" id="GO:0005737">
    <property type="term" value="C:cytoplasm"/>
    <property type="evidence" value="ECO:0007669"/>
    <property type="project" value="TreeGrafter"/>
</dbReference>
<accession>A0A9K3LSN9</accession>
<proteinExistence type="predicted"/>
<reference evidence="3" key="2">
    <citation type="submission" date="2021-04" db="EMBL/GenBank/DDBJ databases">
        <authorList>
            <person name="Podell S."/>
        </authorList>
    </citation>
    <scope>NUCLEOTIDE SEQUENCE</scope>
    <source>
        <strain evidence="3">Hildebrandi</strain>
    </source>
</reference>
<dbReference type="Proteomes" id="UP000693970">
    <property type="component" value="Unassembled WGS sequence"/>
</dbReference>
<evidence type="ECO:0000259" key="2">
    <source>
        <dbReference type="Pfam" id="PF03959"/>
    </source>
</evidence>
<dbReference type="InterPro" id="IPR050593">
    <property type="entry name" value="LovG"/>
</dbReference>
<gene>
    <name evidence="3" type="ORF">IV203_030103</name>
</gene>
<dbReference type="Pfam" id="PF03959">
    <property type="entry name" value="FSH1"/>
    <property type="match status" value="1"/>
</dbReference>
<sequence length="238" mass="25992">MNSVNPSSNNKSPPMKPRILCLHGRCQSGAMLSNKIAGARKKLQRIYELDFLDGPLVVAEAIPDQNAATEITKLQGQPLEFSELQRQLAWWDKDPKTGKHLNITQAFSYVIETTKGKDYDGILGFSQGGVLAASLVLTGAFPNVKVILTAGSPYVPDAFECAKSVAPNQETIQHGLNVPKLHFAGKTDAMVPVESTARLCEAAGNGNIVLHEKGHLFPTKAAYVNQMMRFLEEAFREE</sequence>
<evidence type="ECO:0000256" key="1">
    <source>
        <dbReference type="ARBA" id="ARBA00022801"/>
    </source>
</evidence>
<dbReference type="AlphaFoldDB" id="A0A9K3LSN9"/>
<reference evidence="3" key="1">
    <citation type="journal article" date="2021" name="Sci. Rep.">
        <title>Diploid genomic architecture of Nitzschia inconspicua, an elite biomass production diatom.</title>
        <authorList>
            <person name="Oliver A."/>
            <person name="Podell S."/>
            <person name="Pinowska A."/>
            <person name="Traller J.C."/>
            <person name="Smith S.R."/>
            <person name="McClure R."/>
            <person name="Beliaev A."/>
            <person name="Bohutskyi P."/>
            <person name="Hill E.A."/>
            <person name="Rabines A."/>
            <person name="Zheng H."/>
            <person name="Allen L.Z."/>
            <person name="Kuo A."/>
            <person name="Grigoriev I.V."/>
            <person name="Allen A.E."/>
            <person name="Hazlebeck D."/>
            <person name="Allen E.E."/>
        </authorList>
    </citation>
    <scope>NUCLEOTIDE SEQUENCE</scope>
    <source>
        <strain evidence="3">Hildebrandi</strain>
    </source>
</reference>
<protein>
    <submittedName>
        <fullName evidence="3">Serine hydrolase</fullName>
    </submittedName>
</protein>
<dbReference type="PANTHER" id="PTHR48070:SF6">
    <property type="entry name" value="ESTERASE OVCA2"/>
    <property type="match status" value="1"/>
</dbReference>
<keyword evidence="4" id="KW-1185">Reference proteome</keyword>
<dbReference type="InterPro" id="IPR005645">
    <property type="entry name" value="FSH-like_dom"/>
</dbReference>
<evidence type="ECO:0000313" key="4">
    <source>
        <dbReference type="Proteomes" id="UP000693970"/>
    </source>
</evidence>
<feature type="domain" description="Serine hydrolase" evidence="2">
    <location>
        <begin position="16"/>
        <end position="227"/>
    </location>
</feature>
<comment type="caution">
    <text evidence="3">The sequence shown here is derived from an EMBL/GenBank/DDBJ whole genome shotgun (WGS) entry which is preliminary data.</text>
</comment>
<evidence type="ECO:0000313" key="3">
    <source>
        <dbReference type="EMBL" id="KAG7367432.1"/>
    </source>
</evidence>
<dbReference type="PANTHER" id="PTHR48070">
    <property type="entry name" value="ESTERASE OVCA2"/>
    <property type="match status" value="1"/>
</dbReference>
<dbReference type="GO" id="GO:0016787">
    <property type="term" value="F:hydrolase activity"/>
    <property type="evidence" value="ECO:0007669"/>
    <property type="project" value="UniProtKB-KW"/>
</dbReference>
<organism evidence="3 4">
    <name type="scientific">Nitzschia inconspicua</name>
    <dbReference type="NCBI Taxonomy" id="303405"/>
    <lineage>
        <taxon>Eukaryota</taxon>
        <taxon>Sar</taxon>
        <taxon>Stramenopiles</taxon>
        <taxon>Ochrophyta</taxon>
        <taxon>Bacillariophyta</taxon>
        <taxon>Bacillariophyceae</taxon>
        <taxon>Bacillariophycidae</taxon>
        <taxon>Bacillariales</taxon>
        <taxon>Bacillariaceae</taxon>
        <taxon>Nitzschia</taxon>
    </lineage>
</organism>